<dbReference type="Pfam" id="PF08817">
    <property type="entry name" value="YukD"/>
    <property type="match status" value="1"/>
</dbReference>
<evidence type="ECO:0000256" key="3">
    <source>
        <dbReference type="ARBA" id="ARBA00022475"/>
    </source>
</evidence>
<evidence type="ECO:0000313" key="9">
    <source>
        <dbReference type="EMBL" id="MBU8821792.1"/>
    </source>
</evidence>
<dbReference type="InterPro" id="IPR000626">
    <property type="entry name" value="Ubiquitin-like_dom"/>
</dbReference>
<gene>
    <name evidence="9" type="primary">eccD</name>
    <name evidence="9" type="ORF">KL859_02765</name>
</gene>
<keyword evidence="6 7" id="KW-0472">Membrane</keyword>
<feature type="transmembrane region" description="Helical" evidence="7">
    <location>
        <begin position="352"/>
        <end position="373"/>
    </location>
</feature>
<comment type="similarity">
    <text evidence="2">Belongs to the EccD/Snm4 family.</text>
</comment>
<sequence length="436" mass="43242">MPDALYRVAIHCETADRRSAADLVLPAEMTVSQLLPSIVDAVGVSGDEPRHWYLAPIGGAPLDEAMTLAQNEVRDGDVLVLTERAPAAPRSYGLVHALTVEKPTSAAPPELRTIGGLWVCAIGVAAVLCAGMASDGPGPTLTAAVLAAAVAALVVAAPRLGLADITPVQMLAVASVAVVGFVTVPADPGPAGVFLGAAASASMGVVLLRVTGGPVEILLAVVTFAALIGTVAGCAVVFPLGVQPFGACLGALGMGALSLSPRLSVAIAGLTPDDNVGDASPTHSDVDTRAERGHRVLFGLVAAGSAAAALGAVLVAVGGYGAVTFAAIAFDAAIGLALMLRTRSHVSGRCRTVLTATGFCALTAAFALVVAWSPPHGNWAGAVAVAGGLAVLGRVSLTGSAADRAADVVEYAALAAVAPLACWLSGVLDLVRGFGM</sequence>
<dbReference type="Gene3D" id="3.10.20.90">
    <property type="entry name" value="Phosphatidylinositol 3-kinase Catalytic Subunit, Chain A, domain 1"/>
    <property type="match status" value="1"/>
</dbReference>
<evidence type="ECO:0000256" key="5">
    <source>
        <dbReference type="ARBA" id="ARBA00022989"/>
    </source>
</evidence>
<comment type="caution">
    <text evidence="9">The sequence shown here is derived from an EMBL/GenBank/DDBJ whole genome shotgun (WGS) entry which is preliminary data.</text>
</comment>
<dbReference type="NCBIfam" id="TIGR03920">
    <property type="entry name" value="T7SS_EccD"/>
    <property type="match status" value="1"/>
</dbReference>
<dbReference type="Proteomes" id="UP000696413">
    <property type="component" value="Unassembled WGS sequence"/>
</dbReference>
<name>A0ABS6HGJ7_MYCGD</name>
<feature type="transmembrane region" description="Helical" evidence="7">
    <location>
        <begin position="409"/>
        <end position="428"/>
    </location>
</feature>
<dbReference type="Pfam" id="PF19053">
    <property type="entry name" value="EccD"/>
    <property type="match status" value="1"/>
</dbReference>
<keyword evidence="3" id="KW-1003">Cell membrane</keyword>
<keyword evidence="4 7" id="KW-0812">Transmembrane</keyword>
<dbReference type="InterPro" id="IPR044049">
    <property type="entry name" value="EccD_transm"/>
</dbReference>
<dbReference type="PROSITE" id="PS50053">
    <property type="entry name" value="UBIQUITIN_2"/>
    <property type="match status" value="1"/>
</dbReference>
<dbReference type="RefSeq" id="WP_214394227.1">
    <property type="nucleotide sequence ID" value="NZ_JAHBOL010000008.1"/>
</dbReference>
<reference evidence="9 10" key="1">
    <citation type="submission" date="2021-05" db="EMBL/GenBank/DDBJ databases">
        <title>Draft Genome Sequences of Clinical Respiratory Isolates of Mycobacterium goodii Recovered in Ireland.</title>
        <authorList>
            <person name="Flanagan P.R."/>
            <person name="Mok S."/>
            <person name="Roycroft E."/>
            <person name="Rogers T.R."/>
            <person name="Fitzgibbon M."/>
        </authorList>
    </citation>
    <scope>NUCLEOTIDE SEQUENCE [LARGE SCALE GENOMIC DNA]</scope>
    <source>
        <strain evidence="9 10">14IE55</strain>
    </source>
</reference>
<feature type="transmembrane region" description="Helical" evidence="7">
    <location>
        <begin position="217"/>
        <end position="238"/>
    </location>
</feature>
<evidence type="ECO:0000313" key="10">
    <source>
        <dbReference type="Proteomes" id="UP000696413"/>
    </source>
</evidence>
<feature type="transmembrane region" description="Helical" evidence="7">
    <location>
        <begin position="322"/>
        <end position="340"/>
    </location>
</feature>
<evidence type="ECO:0000256" key="1">
    <source>
        <dbReference type="ARBA" id="ARBA00004651"/>
    </source>
</evidence>
<accession>A0ABS6HGJ7</accession>
<evidence type="ECO:0000259" key="8">
    <source>
        <dbReference type="PROSITE" id="PS50053"/>
    </source>
</evidence>
<keyword evidence="10" id="KW-1185">Reference proteome</keyword>
<organism evidence="9 10">
    <name type="scientific">Mycolicibacterium goodii</name>
    <name type="common">Mycobacterium goodii</name>
    <dbReference type="NCBI Taxonomy" id="134601"/>
    <lineage>
        <taxon>Bacteria</taxon>
        <taxon>Bacillati</taxon>
        <taxon>Actinomycetota</taxon>
        <taxon>Actinomycetes</taxon>
        <taxon>Mycobacteriales</taxon>
        <taxon>Mycobacteriaceae</taxon>
        <taxon>Mycolicibacterium</taxon>
    </lineage>
</organism>
<evidence type="ECO:0000256" key="4">
    <source>
        <dbReference type="ARBA" id="ARBA00022692"/>
    </source>
</evidence>
<feature type="domain" description="Ubiquitin-like" evidence="8">
    <location>
        <begin position="8"/>
        <end position="88"/>
    </location>
</feature>
<dbReference type="EMBL" id="JAHBOM010000002">
    <property type="protein sequence ID" value="MBU8821792.1"/>
    <property type="molecule type" value="Genomic_DNA"/>
</dbReference>
<feature type="transmembrane region" description="Helical" evidence="7">
    <location>
        <begin position="296"/>
        <end position="316"/>
    </location>
</feature>
<protein>
    <submittedName>
        <fullName evidence="9">Type VII secretion integral membrane protein EccD</fullName>
    </submittedName>
</protein>
<evidence type="ECO:0000256" key="2">
    <source>
        <dbReference type="ARBA" id="ARBA00006162"/>
    </source>
</evidence>
<feature type="transmembrane region" description="Helical" evidence="7">
    <location>
        <begin position="379"/>
        <end position="397"/>
    </location>
</feature>
<keyword evidence="5 7" id="KW-1133">Transmembrane helix</keyword>
<comment type="subcellular location">
    <subcellularLocation>
        <location evidence="1">Cell membrane</location>
        <topology evidence="1">Multi-pass membrane protein</topology>
    </subcellularLocation>
</comment>
<feature type="transmembrane region" description="Helical" evidence="7">
    <location>
        <begin position="139"/>
        <end position="156"/>
    </location>
</feature>
<feature type="transmembrane region" description="Helical" evidence="7">
    <location>
        <begin position="114"/>
        <end position="133"/>
    </location>
</feature>
<dbReference type="InterPro" id="IPR024962">
    <property type="entry name" value="YukD-like"/>
</dbReference>
<proteinExistence type="inferred from homology"/>
<dbReference type="InterPro" id="IPR006707">
    <property type="entry name" value="T7SS_EccD"/>
</dbReference>
<evidence type="ECO:0000256" key="7">
    <source>
        <dbReference type="SAM" id="Phobius"/>
    </source>
</evidence>
<evidence type="ECO:0000256" key="6">
    <source>
        <dbReference type="ARBA" id="ARBA00023136"/>
    </source>
</evidence>